<proteinExistence type="predicted"/>
<dbReference type="EMBL" id="JAKWBI020000012">
    <property type="protein sequence ID" value="KAJ2906546.1"/>
    <property type="molecule type" value="Genomic_DNA"/>
</dbReference>
<name>A0AAD5RXL3_9PEZI</name>
<evidence type="ECO:0000313" key="1">
    <source>
        <dbReference type="EMBL" id="KAJ2906546.1"/>
    </source>
</evidence>
<organism evidence="1 2">
    <name type="scientific">Zalerion maritima</name>
    <dbReference type="NCBI Taxonomy" id="339359"/>
    <lineage>
        <taxon>Eukaryota</taxon>
        <taxon>Fungi</taxon>
        <taxon>Dikarya</taxon>
        <taxon>Ascomycota</taxon>
        <taxon>Pezizomycotina</taxon>
        <taxon>Sordariomycetes</taxon>
        <taxon>Lulworthiomycetidae</taxon>
        <taxon>Lulworthiales</taxon>
        <taxon>Lulworthiaceae</taxon>
        <taxon>Zalerion</taxon>
    </lineage>
</organism>
<gene>
    <name evidence="1" type="ORF">MKZ38_001189</name>
</gene>
<comment type="caution">
    <text evidence="1">The sequence shown here is derived from an EMBL/GenBank/DDBJ whole genome shotgun (WGS) entry which is preliminary data.</text>
</comment>
<sequence length="94" mass="11079">MVQPDHPPQACGRVQHLRVRPVEQFLSCGSSGASTIEERLVGHVAQYQPGSRDIDDYWLRWIQKEFNEEHQLASEGKYSLRLMLRWLVYNNFMF</sequence>
<evidence type="ECO:0000313" key="2">
    <source>
        <dbReference type="Proteomes" id="UP001201980"/>
    </source>
</evidence>
<keyword evidence="2" id="KW-1185">Reference proteome</keyword>
<accession>A0AAD5RXL3</accession>
<dbReference type="AlphaFoldDB" id="A0AAD5RXL3"/>
<protein>
    <submittedName>
        <fullName evidence="1">Uncharacterized protein</fullName>
    </submittedName>
</protein>
<dbReference type="Proteomes" id="UP001201980">
    <property type="component" value="Unassembled WGS sequence"/>
</dbReference>
<reference evidence="1" key="1">
    <citation type="submission" date="2022-07" db="EMBL/GenBank/DDBJ databases">
        <title>Draft genome sequence of Zalerion maritima ATCC 34329, a (micro)plastics degrading marine fungus.</title>
        <authorList>
            <person name="Paco A."/>
            <person name="Goncalves M.F.M."/>
            <person name="Rocha-Santos T.A.P."/>
            <person name="Alves A."/>
        </authorList>
    </citation>
    <scope>NUCLEOTIDE SEQUENCE</scope>
    <source>
        <strain evidence="1">ATCC 34329</strain>
    </source>
</reference>